<dbReference type="InterPro" id="IPR036249">
    <property type="entry name" value="Thioredoxin-like_sf"/>
</dbReference>
<keyword evidence="3" id="KW-1185">Reference proteome</keyword>
<dbReference type="Gene3D" id="3.40.30.10">
    <property type="entry name" value="Glutaredoxin"/>
    <property type="match status" value="1"/>
</dbReference>
<comment type="caution">
    <text evidence="2">The sequence shown here is derived from an EMBL/GenBank/DDBJ whole genome shotgun (WGS) entry which is preliminary data.</text>
</comment>
<evidence type="ECO:0000313" key="2">
    <source>
        <dbReference type="EMBL" id="MBB3993832.1"/>
    </source>
</evidence>
<evidence type="ECO:0000256" key="1">
    <source>
        <dbReference type="SAM" id="SignalP"/>
    </source>
</evidence>
<accession>A0A7W6E2Z9</accession>
<proteinExistence type="predicted"/>
<dbReference type="AlphaFoldDB" id="A0A7W6E2Z9"/>
<dbReference type="SUPFAM" id="SSF52833">
    <property type="entry name" value="Thioredoxin-like"/>
    <property type="match status" value="1"/>
</dbReference>
<evidence type="ECO:0008006" key="4">
    <source>
        <dbReference type="Google" id="ProtNLM"/>
    </source>
</evidence>
<name>A0A7W6E2Z9_9RHOB</name>
<reference evidence="2 3" key="1">
    <citation type="submission" date="2020-08" db="EMBL/GenBank/DDBJ databases">
        <title>Genomic Encyclopedia of Type Strains, Phase IV (KMG-IV): sequencing the most valuable type-strain genomes for metagenomic binning, comparative biology and taxonomic classification.</title>
        <authorList>
            <person name="Goeker M."/>
        </authorList>
    </citation>
    <scope>NUCLEOTIDE SEQUENCE [LARGE SCALE GENOMIC DNA]</scope>
    <source>
        <strain evidence="2 3">DSM 102234</strain>
    </source>
</reference>
<keyword evidence="1" id="KW-0732">Signal</keyword>
<evidence type="ECO:0000313" key="3">
    <source>
        <dbReference type="Proteomes" id="UP000530268"/>
    </source>
</evidence>
<protein>
    <recommendedName>
        <fullName evidence="4">Regulatory protein SoxS</fullName>
    </recommendedName>
</protein>
<dbReference type="RefSeq" id="WP_184564271.1">
    <property type="nucleotide sequence ID" value="NZ_JACIEI010000003.1"/>
</dbReference>
<dbReference type="Proteomes" id="UP000530268">
    <property type="component" value="Unassembled WGS sequence"/>
</dbReference>
<feature type="chain" id="PRO_5030662719" description="Regulatory protein SoxS" evidence="1">
    <location>
        <begin position="23"/>
        <end position="122"/>
    </location>
</feature>
<organism evidence="2 3">
    <name type="scientific">Sulfitobacter undariae</name>
    <dbReference type="NCBI Taxonomy" id="1563671"/>
    <lineage>
        <taxon>Bacteria</taxon>
        <taxon>Pseudomonadati</taxon>
        <taxon>Pseudomonadota</taxon>
        <taxon>Alphaproteobacteria</taxon>
        <taxon>Rhodobacterales</taxon>
        <taxon>Roseobacteraceae</taxon>
        <taxon>Sulfitobacter</taxon>
    </lineage>
</organism>
<gene>
    <name evidence="2" type="ORF">GGR95_001463</name>
</gene>
<feature type="signal peptide" evidence="1">
    <location>
        <begin position="1"/>
        <end position="22"/>
    </location>
</feature>
<sequence length="122" mass="13788">MSFKAVIFSIPLMCLTAFGAVAQTMLVMVEEEGCIWCARWNKEIGPIYPKTPEGKAAPLVRMDIRAPYPSDLEFARKLVFTPTFVLMVDGVEDSRIEGYPGEDFFWGMLGQMLERADQKVMN</sequence>
<dbReference type="EMBL" id="JACIEI010000003">
    <property type="protein sequence ID" value="MBB3993832.1"/>
    <property type="molecule type" value="Genomic_DNA"/>
</dbReference>